<dbReference type="RefSeq" id="XP_025461334.1">
    <property type="nucleotide sequence ID" value="XM_025607139.1"/>
</dbReference>
<keyword evidence="2" id="KW-1185">Reference proteome</keyword>
<proteinExistence type="predicted"/>
<name>A0A317UUN4_9EURO</name>
<dbReference type="AlphaFoldDB" id="A0A317UUN4"/>
<comment type="caution">
    <text evidence="1">The sequence shown here is derived from an EMBL/GenBank/DDBJ whole genome shotgun (WGS) entry which is preliminary data.</text>
</comment>
<reference evidence="1 2" key="1">
    <citation type="submission" date="2016-12" db="EMBL/GenBank/DDBJ databases">
        <title>The genomes of Aspergillus section Nigri reveals drivers in fungal speciation.</title>
        <authorList>
            <consortium name="DOE Joint Genome Institute"/>
            <person name="Vesth T.C."/>
            <person name="Nybo J."/>
            <person name="Theobald S."/>
            <person name="Brandl J."/>
            <person name="Frisvad J.C."/>
            <person name="Nielsen K.F."/>
            <person name="Lyhne E.K."/>
            <person name="Kogle M.E."/>
            <person name="Kuo A."/>
            <person name="Riley R."/>
            <person name="Clum A."/>
            <person name="Nolan M."/>
            <person name="Lipzen A."/>
            <person name="Salamov A."/>
            <person name="Henrissat B."/>
            <person name="Wiebenga A."/>
            <person name="De Vries R.P."/>
            <person name="Grigoriev I.V."/>
            <person name="Mortensen U.H."/>
            <person name="Andersen M.R."/>
            <person name="Baker S.E."/>
        </authorList>
    </citation>
    <scope>NUCLEOTIDE SEQUENCE [LARGE SCALE GENOMIC DNA]</scope>
    <source>
        <strain evidence="1 2">CBS 115572</strain>
    </source>
</reference>
<gene>
    <name evidence="1" type="ORF">BO94DRAFT_356935</name>
</gene>
<dbReference type="GeneID" id="37109282"/>
<accession>A0A317UUN4</accession>
<evidence type="ECO:0000313" key="2">
    <source>
        <dbReference type="Proteomes" id="UP000246702"/>
    </source>
</evidence>
<dbReference type="Proteomes" id="UP000246702">
    <property type="component" value="Unassembled WGS sequence"/>
</dbReference>
<organism evidence="1 2">
    <name type="scientific">Aspergillus sclerotioniger CBS 115572</name>
    <dbReference type="NCBI Taxonomy" id="1450535"/>
    <lineage>
        <taxon>Eukaryota</taxon>
        <taxon>Fungi</taxon>
        <taxon>Dikarya</taxon>
        <taxon>Ascomycota</taxon>
        <taxon>Pezizomycotina</taxon>
        <taxon>Eurotiomycetes</taxon>
        <taxon>Eurotiomycetidae</taxon>
        <taxon>Eurotiales</taxon>
        <taxon>Aspergillaceae</taxon>
        <taxon>Aspergillus</taxon>
        <taxon>Aspergillus subgen. Circumdati</taxon>
    </lineage>
</organism>
<evidence type="ECO:0000313" key="1">
    <source>
        <dbReference type="EMBL" id="PWY64788.1"/>
    </source>
</evidence>
<protein>
    <submittedName>
        <fullName evidence="1">Uncharacterized protein</fullName>
    </submittedName>
</protein>
<sequence length="57" mass="6300">MFSLAYSAYLIGPYMKGGPIYQHEPILNHKSSPFEAPVPKFASYPLVHPLAMRPAPA</sequence>
<dbReference type="EMBL" id="MSFK01000066">
    <property type="protein sequence ID" value="PWY64788.1"/>
    <property type="molecule type" value="Genomic_DNA"/>
</dbReference>